<dbReference type="InterPro" id="IPR020846">
    <property type="entry name" value="MFS_dom"/>
</dbReference>
<dbReference type="Gene3D" id="1.20.1250.20">
    <property type="entry name" value="MFS general substrate transporter like domains"/>
    <property type="match status" value="1"/>
</dbReference>
<dbReference type="Gene3D" id="1.20.1720.10">
    <property type="entry name" value="Multidrug resistance protein D"/>
    <property type="match status" value="1"/>
</dbReference>
<dbReference type="Proteomes" id="UP001172681">
    <property type="component" value="Unassembled WGS sequence"/>
</dbReference>
<evidence type="ECO:0000313" key="9">
    <source>
        <dbReference type="EMBL" id="KAJ9641678.1"/>
    </source>
</evidence>
<dbReference type="PANTHER" id="PTHR23501:SF109">
    <property type="entry name" value="MAJOR FACILITATOR SUPERFAMILY (MFS) PROFILE DOMAIN-CONTAINING PROTEIN-RELATED"/>
    <property type="match status" value="1"/>
</dbReference>
<protein>
    <recommendedName>
        <fullName evidence="8">Major facilitator superfamily (MFS) profile domain-containing protein</fullName>
    </recommendedName>
</protein>
<gene>
    <name evidence="9" type="ORF">H2204_002740</name>
</gene>
<organism evidence="9 10">
    <name type="scientific">Knufia peltigerae</name>
    <dbReference type="NCBI Taxonomy" id="1002370"/>
    <lineage>
        <taxon>Eukaryota</taxon>
        <taxon>Fungi</taxon>
        <taxon>Dikarya</taxon>
        <taxon>Ascomycota</taxon>
        <taxon>Pezizomycotina</taxon>
        <taxon>Eurotiomycetes</taxon>
        <taxon>Chaetothyriomycetidae</taxon>
        <taxon>Chaetothyriales</taxon>
        <taxon>Trichomeriaceae</taxon>
        <taxon>Knufia</taxon>
    </lineage>
</organism>
<evidence type="ECO:0000259" key="8">
    <source>
        <dbReference type="PROSITE" id="PS50850"/>
    </source>
</evidence>
<comment type="caution">
    <text evidence="9">The sequence shown here is derived from an EMBL/GenBank/DDBJ whole genome shotgun (WGS) entry which is preliminary data.</text>
</comment>
<keyword evidence="3 7" id="KW-0812">Transmembrane</keyword>
<name>A0AA38YAM1_9EURO</name>
<evidence type="ECO:0000256" key="6">
    <source>
        <dbReference type="SAM" id="MobiDB-lite"/>
    </source>
</evidence>
<dbReference type="GO" id="GO:0005886">
    <property type="term" value="C:plasma membrane"/>
    <property type="evidence" value="ECO:0007669"/>
    <property type="project" value="TreeGrafter"/>
</dbReference>
<feature type="domain" description="Major facilitator superfamily (MFS) profile" evidence="8">
    <location>
        <begin position="58"/>
        <end position="572"/>
    </location>
</feature>
<feature type="transmembrane region" description="Helical" evidence="7">
    <location>
        <begin position="60"/>
        <end position="85"/>
    </location>
</feature>
<evidence type="ECO:0000256" key="3">
    <source>
        <dbReference type="ARBA" id="ARBA00022692"/>
    </source>
</evidence>
<keyword evidence="2" id="KW-0813">Transport</keyword>
<dbReference type="EMBL" id="JAPDRN010000011">
    <property type="protein sequence ID" value="KAJ9641678.1"/>
    <property type="molecule type" value="Genomic_DNA"/>
</dbReference>
<feature type="transmembrane region" description="Helical" evidence="7">
    <location>
        <begin position="152"/>
        <end position="171"/>
    </location>
</feature>
<evidence type="ECO:0000256" key="5">
    <source>
        <dbReference type="ARBA" id="ARBA00023136"/>
    </source>
</evidence>
<feature type="transmembrane region" description="Helical" evidence="7">
    <location>
        <begin position="258"/>
        <end position="279"/>
    </location>
</feature>
<evidence type="ECO:0000256" key="7">
    <source>
        <dbReference type="SAM" id="Phobius"/>
    </source>
</evidence>
<reference evidence="9" key="1">
    <citation type="submission" date="2022-10" db="EMBL/GenBank/DDBJ databases">
        <title>Culturing micro-colonial fungi from biological soil crusts in the Mojave desert and describing Neophaeococcomyces mojavensis, and introducing the new genera and species Taxawa tesnikishii.</title>
        <authorList>
            <person name="Kurbessoian T."/>
            <person name="Stajich J.E."/>
        </authorList>
    </citation>
    <scope>NUCLEOTIDE SEQUENCE</scope>
    <source>
        <strain evidence="9">TK_35</strain>
    </source>
</reference>
<dbReference type="InterPro" id="IPR005829">
    <property type="entry name" value="Sugar_transporter_CS"/>
</dbReference>
<feature type="transmembrane region" description="Helical" evidence="7">
    <location>
        <begin position="183"/>
        <end position="207"/>
    </location>
</feature>
<dbReference type="InterPro" id="IPR036259">
    <property type="entry name" value="MFS_trans_sf"/>
</dbReference>
<feature type="region of interest" description="Disordered" evidence="6">
    <location>
        <begin position="1"/>
        <end position="22"/>
    </location>
</feature>
<feature type="transmembrane region" description="Helical" evidence="7">
    <location>
        <begin position="399"/>
        <end position="419"/>
    </location>
</feature>
<feature type="transmembrane region" description="Helical" evidence="7">
    <location>
        <begin position="544"/>
        <end position="567"/>
    </location>
</feature>
<keyword evidence="4 7" id="KW-1133">Transmembrane helix</keyword>
<keyword evidence="5 7" id="KW-0472">Membrane</keyword>
<dbReference type="PROSITE" id="PS50850">
    <property type="entry name" value="MFS"/>
    <property type="match status" value="1"/>
</dbReference>
<dbReference type="AlphaFoldDB" id="A0AA38YAM1"/>
<dbReference type="SUPFAM" id="SSF103473">
    <property type="entry name" value="MFS general substrate transporter"/>
    <property type="match status" value="1"/>
</dbReference>
<dbReference type="GO" id="GO:0022857">
    <property type="term" value="F:transmembrane transporter activity"/>
    <property type="evidence" value="ECO:0007669"/>
    <property type="project" value="InterPro"/>
</dbReference>
<feature type="transmembrane region" description="Helical" evidence="7">
    <location>
        <begin position="127"/>
        <end position="146"/>
    </location>
</feature>
<comment type="subcellular location">
    <subcellularLocation>
        <location evidence="1">Membrane</location>
        <topology evidence="1">Multi-pass membrane protein</topology>
    </subcellularLocation>
</comment>
<evidence type="ECO:0000256" key="2">
    <source>
        <dbReference type="ARBA" id="ARBA00022448"/>
    </source>
</evidence>
<keyword evidence="10" id="KW-1185">Reference proteome</keyword>
<dbReference type="Pfam" id="PF06609">
    <property type="entry name" value="TRI12"/>
    <property type="match status" value="1"/>
</dbReference>
<dbReference type="PANTHER" id="PTHR23501">
    <property type="entry name" value="MAJOR FACILITATOR SUPERFAMILY"/>
    <property type="match status" value="1"/>
</dbReference>
<evidence type="ECO:0000256" key="1">
    <source>
        <dbReference type="ARBA" id="ARBA00004141"/>
    </source>
</evidence>
<evidence type="ECO:0000313" key="10">
    <source>
        <dbReference type="Proteomes" id="UP001172681"/>
    </source>
</evidence>
<accession>A0AA38YAM1</accession>
<feature type="transmembrane region" description="Helical" evidence="7">
    <location>
        <begin position="366"/>
        <end position="387"/>
    </location>
</feature>
<feature type="transmembrane region" description="Helical" evidence="7">
    <location>
        <begin position="291"/>
        <end position="312"/>
    </location>
</feature>
<dbReference type="PROSITE" id="PS00216">
    <property type="entry name" value="SUGAR_TRANSPORT_1"/>
    <property type="match status" value="1"/>
</dbReference>
<sequence>MASKETPDSFHIDPAVEPGSNDDVEAVVPHQGKYLDIGETHGFTSVLGELPHGYYLSSRFLGSFAAMWFGLAAGVGLFSVASPVLSTINQDLGPSDNYAWIAIAYTLSMAVGQAFVGRLSDILGRRYIFIVGAIFALVGAIVVATAHSINTVIGGMVLGGLGAASQLSYSFALGELVPMKHRFLAIGILFLAILPMSGFGPAIANAAILHTAAKWRTSFYVVAGVDGVSLALYICFYHPPSLREKQGAKQLVALLKELDYVGAFLFTAAIVLFLMGISWGGGLYAWKSAQVITTIIIGFLVGAAFVLWEIYASLKTPFLPLKLFLYKGFSGCVASLALGAGQFYGMSIVWPLMVKEFYSKGEALNGGYLACLIALGYVAGQVSAGLLSRHIGKARIQVIVAFFFGGMFLGLVATCTPTSKGRALGLVFVACYCIGWNEGVTTVLCTFAVHDQQDIGTAGGIAGSMRSLGGGILSTVYVAILTNRLQSTVARRVPAALVKAGLPLSSVPAWLAALTLGKGFGDVPGATPAIDLAGITSYEFASMAAFRTVLLASIAFSGLGVIVNFFVANVDHKMTDGIAATLMHDRTNKEKGKLDN</sequence>
<feature type="transmembrane region" description="Helical" evidence="7">
    <location>
        <begin position="219"/>
        <end position="237"/>
    </location>
</feature>
<evidence type="ECO:0000256" key="4">
    <source>
        <dbReference type="ARBA" id="ARBA00022989"/>
    </source>
</evidence>
<feature type="transmembrane region" description="Helical" evidence="7">
    <location>
        <begin position="324"/>
        <end position="346"/>
    </location>
</feature>
<feature type="transmembrane region" description="Helical" evidence="7">
    <location>
        <begin position="97"/>
        <end position="115"/>
    </location>
</feature>
<feature type="compositionally biased region" description="Basic and acidic residues" evidence="6">
    <location>
        <begin position="1"/>
        <end position="11"/>
    </location>
</feature>
<proteinExistence type="predicted"/>
<dbReference type="InterPro" id="IPR010573">
    <property type="entry name" value="MFS_Str1/Tri12-like"/>
</dbReference>